<dbReference type="InterPro" id="IPR058240">
    <property type="entry name" value="rSAM_sf"/>
</dbReference>
<evidence type="ECO:0000256" key="2">
    <source>
        <dbReference type="ARBA" id="ARBA00003522"/>
    </source>
</evidence>
<keyword evidence="8" id="KW-0479">Metal-binding</keyword>
<dbReference type="SFLD" id="SFLDS00029">
    <property type="entry name" value="Radical_SAM"/>
    <property type="match status" value="1"/>
</dbReference>
<evidence type="ECO:0000256" key="10">
    <source>
        <dbReference type="ARBA" id="ARBA00023014"/>
    </source>
</evidence>
<proteinExistence type="inferred from homology"/>
<dbReference type="SMART" id="SM00729">
    <property type="entry name" value="Elp3"/>
    <property type="match status" value="1"/>
</dbReference>
<sequence>MSLEEKWILSQHPCFNSAVERWFDRYPLAVAAGCNIRCHYCSRVYDCMNDNLPGRVSKTLSPREAFKKLHNAQRQSERIRVVCFNGPGEPLANKETLDTLERVHNHFPQLIKCVSTNGLLLEDYAEKLYAVGVRAVTVTVNAVDPALGRKIYGWVFYNNQPYQGISAAELLLNKQLAGIREARKRGILIKVNTVLIPGLNEEHLKQVAVVVKQAGAYTMKVIPFIPQAELAQLPATSGKMLHQVKRELSTIIRQTI</sequence>
<evidence type="ECO:0000256" key="12">
    <source>
        <dbReference type="ARBA" id="ARBA00023239"/>
    </source>
</evidence>
<dbReference type="SUPFAM" id="SSF102114">
    <property type="entry name" value="Radical SAM enzymes"/>
    <property type="match status" value="1"/>
</dbReference>
<feature type="domain" description="Radical SAM core" evidence="15">
    <location>
        <begin position="20"/>
        <end position="256"/>
    </location>
</feature>
<comment type="caution">
    <text evidence="16">The sequence shown here is derived from an EMBL/GenBank/DDBJ whole genome shotgun (WGS) entry which is preliminary data.</text>
</comment>
<dbReference type="InterPro" id="IPR006638">
    <property type="entry name" value="Elp3/MiaA/NifB-like_rSAM"/>
</dbReference>
<dbReference type="PANTHER" id="PTHR43787">
    <property type="entry name" value="FEMO COFACTOR BIOSYNTHESIS PROTEIN NIFB-RELATED"/>
    <property type="match status" value="1"/>
</dbReference>
<dbReference type="Proteomes" id="UP000298324">
    <property type="component" value="Unassembled WGS sequence"/>
</dbReference>
<dbReference type="Pfam" id="PF04055">
    <property type="entry name" value="Radical_SAM"/>
    <property type="match status" value="1"/>
</dbReference>
<dbReference type="InterPro" id="IPR000385">
    <property type="entry name" value="MoaA_NifB_PqqE_Fe-S-bd_CS"/>
</dbReference>
<gene>
    <name evidence="16" type="primary">nifB_2</name>
    <name evidence="16" type="ORF">Psch_01051</name>
</gene>
<evidence type="ECO:0000256" key="7">
    <source>
        <dbReference type="ARBA" id="ARBA00022691"/>
    </source>
</evidence>
<dbReference type="PROSITE" id="PS51918">
    <property type="entry name" value="RADICAL_SAM"/>
    <property type="match status" value="1"/>
</dbReference>
<evidence type="ECO:0000256" key="3">
    <source>
        <dbReference type="ARBA" id="ARBA00005155"/>
    </source>
</evidence>
<evidence type="ECO:0000256" key="11">
    <source>
        <dbReference type="ARBA" id="ARBA00023231"/>
    </source>
</evidence>
<dbReference type="EMBL" id="QFGA01000001">
    <property type="protein sequence ID" value="TEB07497.1"/>
    <property type="molecule type" value="Genomic_DNA"/>
</dbReference>
<comment type="function">
    <text evidence="2">Involved in the biosynthesis of the iron-molybdenum cofactor (FeMo-co or M-cluster) found in the dinitrogenase enzyme of the nitrogenase complex in nitrogen-fixing microorganisms. NifB catalyzes the crucial step of radical SAM-dependent carbide insertion that occurs concomitant with the insertion of a 9th sulfur and the rearrangement/coupling of two [4Fe-4S] clusters into a [8Fe-9S-C] cluster, the precursor to the M-cluster.</text>
</comment>
<evidence type="ECO:0000256" key="9">
    <source>
        <dbReference type="ARBA" id="ARBA00023004"/>
    </source>
</evidence>
<comment type="cofactor">
    <cofactor evidence="1">
        <name>[4Fe-4S] cluster</name>
        <dbReference type="ChEBI" id="CHEBI:49883"/>
    </cofactor>
</comment>
<name>A0A4Y7RGR4_9FIRM</name>
<keyword evidence="9" id="KW-0408">Iron</keyword>
<evidence type="ECO:0000256" key="8">
    <source>
        <dbReference type="ARBA" id="ARBA00022723"/>
    </source>
</evidence>
<keyword evidence="11" id="KW-0535">Nitrogen fixation</keyword>
<evidence type="ECO:0000313" key="17">
    <source>
        <dbReference type="Proteomes" id="UP000298324"/>
    </source>
</evidence>
<keyword evidence="12" id="KW-0456">Lyase</keyword>
<dbReference type="PROSITE" id="PS01305">
    <property type="entry name" value="MOAA_NIFB_PQQE"/>
    <property type="match status" value="1"/>
</dbReference>
<dbReference type="GO" id="GO:0046872">
    <property type="term" value="F:metal ion binding"/>
    <property type="evidence" value="ECO:0007669"/>
    <property type="project" value="UniProtKB-KW"/>
</dbReference>
<dbReference type="GO" id="GO:0051539">
    <property type="term" value="F:4 iron, 4 sulfur cluster binding"/>
    <property type="evidence" value="ECO:0007669"/>
    <property type="project" value="UniProtKB-KW"/>
</dbReference>
<keyword evidence="7" id="KW-0949">S-adenosyl-L-methionine</keyword>
<dbReference type="AlphaFoldDB" id="A0A4Y7RGR4"/>
<evidence type="ECO:0000313" key="16">
    <source>
        <dbReference type="EMBL" id="TEB07497.1"/>
    </source>
</evidence>
<reference evidence="16 17" key="1">
    <citation type="journal article" date="2018" name="Environ. Microbiol.">
        <title>Novel energy conservation strategies and behaviour of Pelotomaculum schinkii driving syntrophic propionate catabolism.</title>
        <authorList>
            <person name="Hidalgo-Ahumada C.A.P."/>
            <person name="Nobu M.K."/>
            <person name="Narihiro T."/>
            <person name="Tamaki H."/>
            <person name="Liu W.T."/>
            <person name="Kamagata Y."/>
            <person name="Stams A.J.M."/>
            <person name="Imachi H."/>
            <person name="Sousa D.Z."/>
        </authorList>
    </citation>
    <scope>NUCLEOTIDE SEQUENCE [LARGE SCALE GENOMIC DNA]</scope>
    <source>
        <strain evidence="16 17">HH</strain>
    </source>
</reference>
<dbReference type="GO" id="GO:0032324">
    <property type="term" value="P:molybdopterin cofactor biosynthetic process"/>
    <property type="evidence" value="ECO:0007669"/>
    <property type="project" value="UniProtKB-ARBA"/>
</dbReference>
<accession>A0A4Y7RGR4</accession>
<evidence type="ECO:0000256" key="14">
    <source>
        <dbReference type="ARBA" id="ARBA00032102"/>
    </source>
</evidence>
<dbReference type="InterPro" id="IPR013785">
    <property type="entry name" value="Aldolase_TIM"/>
</dbReference>
<evidence type="ECO:0000256" key="1">
    <source>
        <dbReference type="ARBA" id="ARBA00001966"/>
    </source>
</evidence>
<evidence type="ECO:0000256" key="6">
    <source>
        <dbReference type="ARBA" id="ARBA00022485"/>
    </source>
</evidence>
<keyword evidence="10" id="KW-0411">Iron-sulfur</keyword>
<evidence type="ECO:0000259" key="15">
    <source>
        <dbReference type="PROSITE" id="PS51918"/>
    </source>
</evidence>
<organism evidence="16 17">
    <name type="scientific">Pelotomaculum schinkii</name>
    <dbReference type="NCBI Taxonomy" id="78350"/>
    <lineage>
        <taxon>Bacteria</taxon>
        <taxon>Bacillati</taxon>
        <taxon>Bacillota</taxon>
        <taxon>Clostridia</taxon>
        <taxon>Eubacteriales</taxon>
        <taxon>Desulfotomaculaceae</taxon>
        <taxon>Pelotomaculum</taxon>
    </lineage>
</organism>
<dbReference type="GO" id="GO:0016829">
    <property type="term" value="F:lyase activity"/>
    <property type="evidence" value="ECO:0007669"/>
    <property type="project" value="UniProtKB-KW"/>
</dbReference>
<keyword evidence="6" id="KW-0004">4Fe-4S</keyword>
<dbReference type="InterPro" id="IPR007197">
    <property type="entry name" value="rSAM"/>
</dbReference>
<dbReference type="PANTHER" id="PTHR43787:SF13">
    <property type="entry name" value="FEMO COFACTOR BIOSYNTHESIS PROTEIN NIFB"/>
    <property type="match status" value="1"/>
</dbReference>
<evidence type="ECO:0000256" key="5">
    <source>
        <dbReference type="ARBA" id="ARBA00021702"/>
    </source>
</evidence>
<comment type="pathway">
    <text evidence="3">Cofactor biosynthesis; Fe-Mo cofactor biosynthesis.</text>
</comment>
<dbReference type="SFLD" id="SFLDG01067">
    <property type="entry name" value="SPASM/twitch_domain_containing"/>
    <property type="match status" value="1"/>
</dbReference>
<dbReference type="RefSeq" id="WP_190239370.1">
    <property type="nucleotide sequence ID" value="NZ_QFGA01000001.1"/>
</dbReference>
<comment type="similarity">
    <text evidence="4">Belongs to the radical SAM superfamily. NifB family.</text>
</comment>
<evidence type="ECO:0000256" key="13">
    <source>
        <dbReference type="ARBA" id="ARBA00030926"/>
    </source>
</evidence>
<dbReference type="CDD" id="cd01335">
    <property type="entry name" value="Radical_SAM"/>
    <property type="match status" value="1"/>
</dbReference>
<keyword evidence="17" id="KW-1185">Reference proteome</keyword>
<dbReference type="Gene3D" id="3.20.20.70">
    <property type="entry name" value="Aldolase class I"/>
    <property type="match status" value="1"/>
</dbReference>
<protein>
    <recommendedName>
        <fullName evidence="5">FeMo cofactor biosynthesis protein NifB</fullName>
    </recommendedName>
    <alternativeName>
        <fullName evidence="14">Nitrogenase cofactor maturase NifB</fullName>
    </alternativeName>
    <alternativeName>
        <fullName evidence="13">Radical SAM assemblase NifB</fullName>
    </alternativeName>
</protein>
<dbReference type="UniPathway" id="UPA00782"/>
<evidence type="ECO:0000256" key="4">
    <source>
        <dbReference type="ARBA" id="ARBA00006804"/>
    </source>
</evidence>